<reference evidence="3 4" key="1">
    <citation type="submission" date="2023-08" db="EMBL/GenBank/DDBJ databases">
        <authorList>
            <person name="Roldan D.M."/>
            <person name="Menes R.J."/>
        </authorList>
    </citation>
    <scope>NUCLEOTIDE SEQUENCE [LARGE SCALE GENOMIC DNA]</scope>
    <source>
        <strain evidence="3 4">CCM 2812</strain>
    </source>
</reference>
<gene>
    <name evidence="3" type="ORF">Q8X39_19130</name>
</gene>
<dbReference type="Pfam" id="PF04014">
    <property type="entry name" value="MazE_antitoxin"/>
    <property type="match status" value="1"/>
</dbReference>
<dbReference type="GO" id="GO:0003677">
    <property type="term" value="F:DNA binding"/>
    <property type="evidence" value="ECO:0007669"/>
    <property type="project" value="UniProtKB-KW"/>
</dbReference>
<dbReference type="SUPFAM" id="SSF89447">
    <property type="entry name" value="AbrB/MazE/MraZ-like"/>
    <property type="match status" value="1"/>
</dbReference>
<keyword evidence="4" id="KW-1185">Reference proteome</keyword>
<dbReference type="NCBIfam" id="TIGR01439">
    <property type="entry name" value="lp_hng_hel_AbrB"/>
    <property type="match status" value="1"/>
</dbReference>
<dbReference type="EMBL" id="JAUZEE010000014">
    <property type="protein sequence ID" value="MDP4302756.1"/>
    <property type="molecule type" value="Genomic_DNA"/>
</dbReference>
<feature type="domain" description="SpoVT-AbrB" evidence="2">
    <location>
        <begin position="1"/>
        <end position="46"/>
    </location>
</feature>
<evidence type="ECO:0000256" key="1">
    <source>
        <dbReference type="PROSITE-ProRule" id="PRU01076"/>
    </source>
</evidence>
<evidence type="ECO:0000259" key="2">
    <source>
        <dbReference type="PROSITE" id="PS51740"/>
    </source>
</evidence>
<dbReference type="PROSITE" id="PS51740">
    <property type="entry name" value="SPOVT_ABRB"/>
    <property type="match status" value="1"/>
</dbReference>
<sequence length="78" mass="8526">MDVTSVTSKGQVTIPKEVRQRLGIRQGSRVAFVMVGDRVELQVQSQPPVESVSSGFGMLKSRRKSVPVDFDPATLVKP</sequence>
<name>A0ABT9G8K4_LEPDI</name>
<dbReference type="InterPro" id="IPR007159">
    <property type="entry name" value="SpoVT-AbrB_dom"/>
</dbReference>
<dbReference type="InterPro" id="IPR037914">
    <property type="entry name" value="SpoVT-AbrB_sf"/>
</dbReference>
<accession>A0ABT9G8K4</accession>
<dbReference type="Gene3D" id="2.10.260.10">
    <property type="match status" value="1"/>
</dbReference>
<comment type="caution">
    <text evidence="3">The sequence shown here is derived from an EMBL/GenBank/DDBJ whole genome shotgun (WGS) entry which is preliminary data.</text>
</comment>
<proteinExistence type="predicted"/>
<dbReference type="Proteomes" id="UP001235760">
    <property type="component" value="Unassembled WGS sequence"/>
</dbReference>
<keyword evidence="1 3" id="KW-0238">DNA-binding</keyword>
<protein>
    <submittedName>
        <fullName evidence="3">AbrB/MazE/SpoVT family DNA-binding domain-containing protein</fullName>
    </submittedName>
</protein>
<organism evidence="3 4">
    <name type="scientific">Leptothrix discophora</name>
    <dbReference type="NCBI Taxonomy" id="89"/>
    <lineage>
        <taxon>Bacteria</taxon>
        <taxon>Pseudomonadati</taxon>
        <taxon>Pseudomonadota</taxon>
        <taxon>Betaproteobacteria</taxon>
        <taxon>Burkholderiales</taxon>
        <taxon>Sphaerotilaceae</taxon>
        <taxon>Leptothrix</taxon>
    </lineage>
</organism>
<evidence type="ECO:0000313" key="3">
    <source>
        <dbReference type="EMBL" id="MDP4302756.1"/>
    </source>
</evidence>
<dbReference type="SMART" id="SM00966">
    <property type="entry name" value="SpoVT_AbrB"/>
    <property type="match status" value="1"/>
</dbReference>
<evidence type="ECO:0000313" key="4">
    <source>
        <dbReference type="Proteomes" id="UP001235760"/>
    </source>
</evidence>
<dbReference type="RefSeq" id="WP_305751293.1">
    <property type="nucleotide sequence ID" value="NZ_JAUZEE010000014.1"/>
</dbReference>